<gene>
    <name evidence="3" type="ORF">GC093_01825</name>
</gene>
<dbReference type="RefSeq" id="WP_171650155.1">
    <property type="nucleotide sequence ID" value="NZ_WHOD01000007.1"/>
</dbReference>
<feature type="domain" description="Fibronectin type-III" evidence="1">
    <location>
        <begin position="1052"/>
        <end position="1143"/>
    </location>
</feature>
<dbReference type="Proteomes" id="UP000641588">
    <property type="component" value="Unassembled WGS sequence"/>
</dbReference>
<name>A0A972JYR5_9BACL</name>
<evidence type="ECO:0008006" key="5">
    <source>
        <dbReference type="Google" id="ProtNLM"/>
    </source>
</evidence>
<feature type="domain" description="SLH" evidence="2">
    <location>
        <begin position="1585"/>
        <end position="1645"/>
    </location>
</feature>
<dbReference type="PANTHER" id="PTHR43308">
    <property type="entry name" value="OUTER MEMBRANE PROTEIN ALPHA-RELATED"/>
    <property type="match status" value="1"/>
</dbReference>
<evidence type="ECO:0000259" key="2">
    <source>
        <dbReference type="PROSITE" id="PS51272"/>
    </source>
</evidence>
<dbReference type="PANTHER" id="PTHR43308:SF5">
    <property type="entry name" value="S-LAYER PROTEIN _ PEPTIDOGLYCAN ENDO-BETA-N-ACETYLGLUCOSAMINIDASE"/>
    <property type="match status" value="1"/>
</dbReference>
<dbReference type="InterPro" id="IPR013783">
    <property type="entry name" value="Ig-like_fold"/>
</dbReference>
<dbReference type="PROSITE" id="PS50853">
    <property type="entry name" value="FN3"/>
    <property type="match status" value="2"/>
</dbReference>
<protein>
    <recommendedName>
        <fullName evidence="5">S-layer protein</fullName>
    </recommendedName>
</protein>
<dbReference type="SMART" id="SM00060">
    <property type="entry name" value="FN3"/>
    <property type="match status" value="2"/>
</dbReference>
<feature type="domain" description="SLH" evidence="2">
    <location>
        <begin position="1459"/>
        <end position="1522"/>
    </location>
</feature>
<accession>A0A972JYR5</accession>
<feature type="domain" description="SLH" evidence="2">
    <location>
        <begin position="1523"/>
        <end position="1581"/>
    </location>
</feature>
<comment type="caution">
    <text evidence="3">The sequence shown here is derived from an EMBL/GenBank/DDBJ whole genome shotgun (WGS) entry which is preliminary data.</text>
</comment>
<feature type="domain" description="Fibronectin type-III" evidence="1">
    <location>
        <begin position="1147"/>
        <end position="1237"/>
    </location>
</feature>
<dbReference type="Pfam" id="PF00395">
    <property type="entry name" value="SLH"/>
    <property type="match status" value="3"/>
</dbReference>
<keyword evidence="4" id="KW-1185">Reference proteome</keyword>
<dbReference type="SUPFAM" id="SSF49265">
    <property type="entry name" value="Fibronectin type III"/>
    <property type="match status" value="2"/>
</dbReference>
<evidence type="ECO:0000313" key="4">
    <source>
        <dbReference type="Proteomes" id="UP000641588"/>
    </source>
</evidence>
<proteinExistence type="predicted"/>
<dbReference type="InterPro" id="IPR036116">
    <property type="entry name" value="FN3_sf"/>
</dbReference>
<dbReference type="CDD" id="cd00063">
    <property type="entry name" value="FN3"/>
    <property type="match status" value="1"/>
</dbReference>
<sequence>MLKRKIFNMPISFLLILTLVFQAFGGMVLPGTTVQAAGTDIYSTSANQTLDPSDPLDVVLTKPYRGSTVTKSGTTGTITIELPYGTFYQMLHPIVNTGSTVKVYESGGAEIVPLTSINNGDYELGLKDSQGNRVVPGWTGGTYFLDVTNGQNTRRYTITVTIQAISNFKITRSLQGGGNEAVNKPGELVAPMNIRANEHGMDTWGSTYIGYGDTGLNSIEGPMRPSSYSGKNWYESFWGPDIYVHTANDINKFKPAGVSNSLPKDGREIPLQWYGDNMYVQTIAKDNSDGRIDAYGVDVKYDGTMTANGKIPGFDKLQSDIIRIHKFDAPVNAPGHEDGDRGAASSTTQRLEMKTNYKPENVVANDGPGTITTHFWRLLVPSETVKRQKAVGGNGIGTWSPNNYGFIYQIKEAKGNANGSPTVAIGLRANGSLAFEHTRNNSTPSGMQSAGGTNTGTLLTLTSDKFVDRWIDIELTTEMADFGHLYVKVTDTDTGAPLGEGTLNEADLLRRNIELQLPAPLPAPAPGPVYREGNYNTLKDEQGRNVNFGRSKWGIYGAFLATVDGRKEWQPSTIYMADISIIKRDRDTYVFPNGYKPTDRDSNLRIMGWEHQNQMKVPLGTKIADLTLKSKLDVTLSNGLTVQVPVKWDTSGFRPTVPGTYRILGELQPPDGITIPAAPDNYYPDYYKPYFEINNSTVHDWGKAVMGADIKIVSHNDESRKENVLEEDRTSMTTSEGYAFFQSGSSFELNAGRTPWRYWVALDLGRQIDISRIEVEFGTMGSPGRSRNSSVWWTNDTAAYESLIESYNNFYNPLDPALAAGKPEPDRQYYEANNWPTKNPFGVENLMGYRGPWNYFNGSGRQPTIISNQGTSATSNWNPTTEAALKGGTLGTNYTLGRRATDVLANNGGQPITARYVMVVNELNFFSSVTGPPPGSVAGSSPGPMQFVDFAVIGELHDDLADLMALETLTVGGVPVTWFDPNTRNYTVDVAANHPLPTVAATLSRASIAAGAVIDIIQATDAENTAVVRISRTGGKDVFYLVKLNKVTQPEATQAPTGLTAQAGNAQVSLSWNTVTGATYTYNVKRSLSATGPFSTIASSVTQATYTDKSVANGTTYYYVVSALDQGQESANSATASAKPEAPVVSPPAPTGLTAQAGNAQVSLSWNTVTGATYTYNVKRSLTESGPFTIVATNVTGSSFTDNSVANGTTYYYVVSAVNAGVESANSSVVVAVIPSYRSSSRSSGGTPTDSGINEQKVTTVNPAEWQKAIDALNSAADTPKIKVEASGTGSSAQVQLTASLLAYAQSKLPTAVLSVHFDTVTYDLPIKALNLDAIANSLGAAVKDIKINVQIEKVTGTTATAIENKAKQAGLTPLTGALAFNITAEAGNKTISINEFGTIYVSRSIVIGKSVDVSKATAVMYNPVTGEMRFVPAVFSGSGTNTQVTIQRPGNSIYMVVDSNKTFTDLDGHWAKDDVELLASKLLIQGITDTGFAPNNQITRAEFAALLVRAMGLSEDSESKFSDVKSTDWFAGSVNAAAKAGLIDGFEGGVFKPASYITREQMAVMISRSLSLAGKHPQGDVKGLLTFADNQMIGTWAKDAVSQSVNAKIINGMTDQTFAPNENSSRAQAAVMLKRLLQYTGFIN</sequence>
<dbReference type="EMBL" id="WHOD01000007">
    <property type="protein sequence ID" value="NOU91975.1"/>
    <property type="molecule type" value="Genomic_DNA"/>
</dbReference>
<evidence type="ECO:0000259" key="1">
    <source>
        <dbReference type="PROSITE" id="PS50853"/>
    </source>
</evidence>
<reference evidence="3" key="1">
    <citation type="submission" date="2019-10" db="EMBL/GenBank/DDBJ databases">
        <title>Description of Paenibacillus glebae sp. nov.</title>
        <authorList>
            <person name="Carlier A."/>
            <person name="Qi S."/>
        </authorList>
    </citation>
    <scope>NUCLEOTIDE SEQUENCE</scope>
    <source>
        <strain evidence="3">LMG 31456</strain>
    </source>
</reference>
<dbReference type="InterPro" id="IPR003961">
    <property type="entry name" value="FN3_dom"/>
</dbReference>
<dbReference type="InterPro" id="IPR051465">
    <property type="entry name" value="Cell_Envelope_Struct_Comp"/>
</dbReference>
<dbReference type="Gene3D" id="2.60.40.10">
    <property type="entry name" value="Immunoglobulins"/>
    <property type="match status" value="2"/>
</dbReference>
<evidence type="ECO:0000313" key="3">
    <source>
        <dbReference type="EMBL" id="NOU91975.1"/>
    </source>
</evidence>
<dbReference type="PROSITE" id="PS51272">
    <property type="entry name" value="SLH"/>
    <property type="match status" value="3"/>
</dbReference>
<dbReference type="InterPro" id="IPR001119">
    <property type="entry name" value="SLH_dom"/>
</dbReference>
<organism evidence="3 4">
    <name type="scientific">Paenibacillus foliorum</name>
    <dbReference type="NCBI Taxonomy" id="2654974"/>
    <lineage>
        <taxon>Bacteria</taxon>
        <taxon>Bacillati</taxon>
        <taxon>Bacillota</taxon>
        <taxon>Bacilli</taxon>
        <taxon>Bacillales</taxon>
        <taxon>Paenibacillaceae</taxon>
        <taxon>Paenibacillus</taxon>
    </lineage>
</organism>